<comment type="subcellular location">
    <subcellularLocation>
        <location evidence="1">Virion</location>
    </subcellularLocation>
</comment>
<dbReference type="RefSeq" id="YP_010077483.1">
    <property type="nucleotide sequence ID" value="NC_054945.1"/>
</dbReference>
<reference evidence="14 15" key="1">
    <citation type="submission" date="2019-11" db="EMBL/GenBank/DDBJ databases">
        <title>A novel phage-based electrochemical biosensor modified by gold nanoparticles/reduced graphene oxide/poly (indole-5-carboxylic acid) composite for rapidly detection of Yersinia pseudotuberculosis.</title>
        <authorList>
            <person name="Deng S.S."/>
            <person name="Gao M.M."/>
            <person name="Yang Q.Q."/>
            <person name="Wang S.S."/>
        </authorList>
    </citation>
    <scope>NUCLEOTIDE SEQUENCE [LARGE SCALE GENOMIC DNA]</scope>
</reference>
<dbReference type="InterPro" id="IPR007932">
    <property type="entry name" value="Receptor-recog_Gp38"/>
</dbReference>
<evidence type="ECO:0000256" key="10">
    <source>
        <dbReference type="ARBA" id="ARBA00035721"/>
    </source>
</evidence>
<evidence type="ECO:0000256" key="4">
    <source>
        <dbReference type="ARBA" id="ARBA00022732"/>
    </source>
</evidence>
<evidence type="ECO:0000256" key="3">
    <source>
        <dbReference type="ARBA" id="ARBA00022672"/>
    </source>
</evidence>
<proteinExistence type="inferred from homology"/>
<dbReference type="GeneID" id="65066365"/>
<evidence type="ECO:0000256" key="2">
    <source>
        <dbReference type="ARBA" id="ARBA00022581"/>
    </source>
</evidence>
<evidence type="ECO:0000256" key="9">
    <source>
        <dbReference type="ARBA" id="ARBA00035690"/>
    </source>
</evidence>
<dbReference type="Proteomes" id="UP000503347">
    <property type="component" value="Segment"/>
</dbReference>
<evidence type="ECO:0000313" key="14">
    <source>
        <dbReference type="EMBL" id="QIG57057.1"/>
    </source>
</evidence>
<dbReference type="KEGG" id="vg:65066365"/>
<dbReference type="GO" id="GO:0046718">
    <property type="term" value="P:symbiont entry into host cell"/>
    <property type="evidence" value="ECO:0007669"/>
    <property type="project" value="UniProtKB-KW"/>
</dbReference>
<feature type="domain" description="Phage tail fibre adhesin Gp38 N-terminal" evidence="13">
    <location>
        <begin position="1"/>
        <end position="42"/>
    </location>
</feature>
<organism evidence="14 15">
    <name type="scientific">Yersinia phage vB_YepM_ZN18</name>
    <dbReference type="NCBI Taxonomy" id="2691085"/>
    <lineage>
        <taxon>Viruses</taxon>
        <taxon>Duplodnaviria</taxon>
        <taxon>Heunggongvirae</taxon>
        <taxon>Uroviricota</taxon>
        <taxon>Caudoviricetes</taxon>
        <taxon>Pantevenvirales</taxon>
        <taxon>Straboviridae</taxon>
        <taxon>Tevenvirinae</taxon>
        <taxon>Tequatrovirus</taxon>
        <taxon>Tequatrovirus zeen18</taxon>
    </lineage>
</organism>
<evidence type="ECO:0000256" key="11">
    <source>
        <dbReference type="ARBA" id="ARBA00035730"/>
    </source>
</evidence>
<dbReference type="EMBL" id="MN716856">
    <property type="protein sequence ID" value="QIG57057.1"/>
    <property type="molecule type" value="Genomic_DNA"/>
</dbReference>
<name>A0A6M3G8D1_9CAUD</name>
<evidence type="ECO:0000256" key="7">
    <source>
        <dbReference type="ARBA" id="ARBA00023296"/>
    </source>
</evidence>
<keyword evidence="4" id="KW-1227">Viral tail protein</keyword>
<sequence length="277" mass="28200">MAVVGVPGWIGSSSVNETGQRWMSQAAGQLRLGVPCWMSQFAGRSREIIHTLGADHNFNGQWFRDRCFEAGSAPIVFNITGDLVSYSKDVPLFFMYGDTPNEYVQLNIHGVTMYGRGGNGGSNSPGSAGGHCIQNDIGGRLRINNGGAIAGGGGGGGGGYYSPFSQMRLTFGGGGGYYSPFSQMRLTFGGGGGRPFGAPGGSIDMQSGATAGTISAPGAGSVNGIYNGGSGGEVGSAGGRCNIRGQGYEYDGGAAGYAVIGSTPTWQNVGAIYGPRV</sequence>
<dbReference type="Pfam" id="PF21721">
    <property type="entry name" value="Gp38_N"/>
    <property type="match status" value="1"/>
</dbReference>
<comment type="similarity">
    <text evidence="8">Belongs to the receptor-recognizing protein gp38 family.</text>
</comment>
<dbReference type="GO" id="GO:0098671">
    <property type="term" value="P:adhesion receptor-mediated virion attachment to host cell"/>
    <property type="evidence" value="ECO:0007669"/>
    <property type="project" value="UniProtKB-ARBA"/>
</dbReference>
<dbReference type="InterPro" id="IPR048291">
    <property type="entry name" value="Gp38_N"/>
</dbReference>
<protein>
    <recommendedName>
        <fullName evidence="9">Receptor-recognizing protein gp38</fullName>
    </recommendedName>
    <alternativeName>
        <fullName evidence="10">Gene product 38</fullName>
    </alternativeName>
    <alternativeName>
        <fullName evidence="11">Long tail fiber adhesin</fullName>
    </alternativeName>
</protein>
<evidence type="ECO:0000256" key="1">
    <source>
        <dbReference type="ARBA" id="ARBA00004328"/>
    </source>
</evidence>
<dbReference type="Pfam" id="PF05268">
    <property type="entry name" value="GP38"/>
    <property type="match status" value="1"/>
</dbReference>
<evidence type="ECO:0000259" key="12">
    <source>
        <dbReference type="Pfam" id="PF05268"/>
    </source>
</evidence>
<keyword evidence="7" id="KW-1160">Virus entry into host cell</keyword>
<evidence type="ECO:0000256" key="8">
    <source>
        <dbReference type="ARBA" id="ARBA00035654"/>
    </source>
</evidence>
<evidence type="ECO:0000259" key="13">
    <source>
        <dbReference type="Pfam" id="PF21721"/>
    </source>
</evidence>
<keyword evidence="6" id="KW-0946">Virion</keyword>
<evidence type="ECO:0000313" key="15">
    <source>
        <dbReference type="Proteomes" id="UP000503347"/>
    </source>
</evidence>
<keyword evidence="3" id="KW-1230">Viral tail fiber protein</keyword>
<dbReference type="GO" id="GO:0098024">
    <property type="term" value="C:virus tail, fiber"/>
    <property type="evidence" value="ECO:0007669"/>
    <property type="project" value="UniProtKB-KW"/>
</dbReference>
<accession>A0A6M3G8D1</accession>
<evidence type="ECO:0000256" key="6">
    <source>
        <dbReference type="ARBA" id="ARBA00022844"/>
    </source>
</evidence>
<feature type="domain" description="Receptor-recognising protein Gp38" evidence="12">
    <location>
        <begin position="47"/>
        <end position="177"/>
    </location>
</feature>
<keyword evidence="15" id="KW-1185">Reference proteome</keyword>
<keyword evidence="5" id="KW-1161">Viral attachment to host cell</keyword>
<keyword evidence="2" id="KW-0945">Host-virus interaction</keyword>
<evidence type="ECO:0000256" key="5">
    <source>
        <dbReference type="ARBA" id="ARBA00022804"/>
    </source>
</evidence>